<sequence length="75" mass="8546">MVAFFFVWYLPATAQAYMRSMMAPTTEASPTTNDRLPQLRREGTGGHARYAVVRLTPRKILTRALKLSFPNVLLF</sequence>
<feature type="chain" id="PRO_5042083357" description="Secreted protein" evidence="1">
    <location>
        <begin position="17"/>
        <end position="75"/>
    </location>
</feature>
<proteinExistence type="predicted"/>
<keyword evidence="1" id="KW-0732">Signal</keyword>
<dbReference type="AlphaFoldDB" id="A0AAD4Q2C6"/>
<feature type="signal peptide" evidence="1">
    <location>
        <begin position="1"/>
        <end position="16"/>
    </location>
</feature>
<evidence type="ECO:0008006" key="4">
    <source>
        <dbReference type="Google" id="ProtNLM"/>
    </source>
</evidence>
<name>A0AAD4Q2C6_9AGAM</name>
<organism evidence="2 3">
    <name type="scientific">Lactarius akahatsu</name>
    <dbReference type="NCBI Taxonomy" id="416441"/>
    <lineage>
        <taxon>Eukaryota</taxon>
        <taxon>Fungi</taxon>
        <taxon>Dikarya</taxon>
        <taxon>Basidiomycota</taxon>
        <taxon>Agaricomycotina</taxon>
        <taxon>Agaricomycetes</taxon>
        <taxon>Russulales</taxon>
        <taxon>Russulaceae</taxon>
        <taxon>Lactarius</taxon>
    </lineage>
</organism>
<reference evidence="2" key="1">
    <citation type="submission" date="2022-01" db="EMBL/GenBank/DDBJ databases">
        <title>Comparative genomics reveals a dynamic genome evolution in the ectomycorrhizal milk-cap (Lactarius) mushrooms.</title>
        <authorList>
            <consortium name="DOE Joint Genome Institute"/>
            <person name="Lebreton A."/>
            <person name="Tang N."/>
            <person name="Kuo A."/>
            <person name="LaButti K."/>
            <person name="Drula E."/>
            <person name="Barry K."/>
            <person name="Clum A."/>
            <person name="Lipzen A."/>
            <person name="Mousain D."/>
            <person name="Ng V."/>
            <person name="Wang R."/>
            <person name="Wang X."/>
            <person name="Dai Y."/>
            <person name="Henrissat B."/>
            <person name="Grigoriev I.V."/>
            <person name="Guerin-Laguette A."/>
            <person name="Yu F."/>
            <person name="Martin F.M."/>
        </authorList>
    </citation>
    <scope>NUCLEOTIDE SEQUENCE</scope>
    <source>
        <strain evidence="2">QP</strain>
    </source>
</reference>
<keyword evidence="3" id="KW-1185">Reference proteome</keyword>
<comment type="caution">
    <text evidence="2">The sequence shown here is derived from an EMBL/GenBank/DDBJ whole genome shotgun (WGS) entry which is preliminary data.</text>
</comment>
<protein>
    <recommendedName>
        <fullName evidence="4">Secreted protein</fullName>
    </recommendedName>
</protein>
<evidence type="ECO:0000313" key="2">
    <source>
        <dbReference type="EMBL" id="KAH8977983.1"/>
    </source>
</evidence>
<dbReference type="EMBL" id="JAKELL010000258">
    <property type="protein sequence ID" value="KAH8977983.1"/>
    <property type="molecule type" value="Genomic_DNA"/>
</dbReference>
<accession>A0AAD4Q2C6</accession>
<evidence type="ECO:0000313" key="3">
    <source>
        <dbReference type="Proteomes" id="UP001201163"/>
    </source>
</evidence>
<dbReference type="Proteomes" id="UP001201163">
    <property type="component" value="Unassembled WGS sequence"/>
</dbReference>
<gene>
    <name evidence="2" type="ORF">EDB92DRAFT_1912801</name>
</gene>
<evidence type="ECO:0000256" key="1">
    <source>
        <dbReference type="SAM" id="SignalP"/>
    </source>
</evidence>